<protein>
    <submittedName>
        <fullName evidence="6">Import component protein</fullName>
    </submittedName>
</protein>
<evidence type="ECO:0000256" key="3">
    <source>
        <dbReference type="ARBA" id="ARBA00022989"/>
    </source>
</evidence>
<evidence type="ECO:0000256" key="5">
    <source>
        <dbReference type="SAM" id="Phobius"/>
    </source>
</evidence>
<comment type="caution">
    <text evidence="6">The sequence shown here is derived from an EMBL/GenBank/DDBJ whole genome shotgun (WGS) entry which is preliminary data.</text>
</comment>
<keyword evidence="2 5" id="KW-0812">Transmembrane</keyword>
<dbReference type="OrthoDB" id="6400719at2"/>
<accession>A0A365XQ67</accession>
<dbReference type="RefSeq" id="WP_113617233.1">
    <property type="nucleotide sequence ID" value="NZ_QFFJ01000002.1"/>
</dbReference>
<keyword evidence="3 5" id="KW-1133">Transmembrane helix</keyword>
<feature type="transmembrane region" description="Helical" evidence="5">
    <location>
        <begin position="63"/>
        <end position="83"/>
    </location>
</feature>
<comment type="subcellular location">
    <subcellularLocation>
        <location evidence="1">Membrane</location>
        <topology evidence="1">Multi-pass membrane protein</topology>
    </subcellularLocation>
</comment>
<gene>
    <name evidence="6" type="ORF">DF182_18085</name>
</gene>
<dbReference type="AlphaFoldDB" id="A0A365XQ67"/>
<sequence>MKTKQWAIIAYITIIGWIIAFVKSKENKDTLVTYHLEQALGLAITSLLWSVVVGVMLSIIPALYTPLSILSILPLIFMIFGIINANSGVQKPIPVIGKFFENKFVFLQQ</sequence>
<evidence type="ECO:0000256" key="2">
    <source>
        <dbReference type="ARBA" id="ARBA00022692"/>
    </source>
</evidence>
<evidence type="ECO:0000256" key="4">
    <source>
        <dbReference type="ARBA" id="ARBA00023136"/>
    </source>
</evidence>
<dbReference type="EMBL" id="QFFJ01000002">
    <property type="protein sequence ID" value="RBL88492.1"/>
    <property type="molecule type" value="Genomic_DNA"/>
</dbReference>
<organism evidence="6 7">
    <name type="scientific">Chitinophaga flava</name>
    <dbReference type="NCBI Taxonomy" id="2259036"/>
    <lineage>
        <taxon>Bacteria</taxon>
        <taxon>Pseudomonadati</taxon>
        <taxon>Bacteroidota</taxon>
        <taxon>Chitinophagia</taxon>
        <taxon>Chitinophagales</taxon>
        <taxon>Chitinophagaceae</taxon>
        <taxon>Chitinophaga</taxon>
    </lineage>
</organism>
<feature type="transmembrane region" description="Helical" evidence="5">
    <location>
        <begin position="6"/>
        <end position="22"/>
    </location>
</feature>
<dbReference type="Pfam" id="PF09685">
    <property type="entry name" value="MamF_MmsF"/>
    <property type="match status" value="1"/>
</dbReference>
<dbReference type="InterPro" id="IPR019109">
    <property type="entry name" value="MamF_MmsF"/>
</dbReference>
<reference evidence="6 7" key="1">
    <citation type="submission" date="2018-05" db="EMBL/GenBank/DDBJ databases">
        <title>Chitinophaga sp. K3CV102501T nov., isolated from isolated from a monsoon evergreen broad-leaved forest soil.</title>
        <authorList>
            <person name="Lv Y."/>
        </authorList>
    </citation>
    <scope>NUCLEOTIDE SEQUENCE [LARGE SCALE GENOMIC DNA]</scope>
    <source>
        <strain evidence="6 7">GDMCC 1.1325</strain>
    </source>
</reference>
<keyword evidence="4 5" id="KW-0472">Membrane</keyword>
<keyword evidence="7" id="KW-1185">Reference proteome</keyword>
<name>A0A365XQ67_9BACT</name>
<proteinExistence type="predicted"/>
<feature type="transmembrane region" description="Helical" evidence="5">
    <location>
        <begin position="34"/>
        <end position="57"/>
    </location>
</feature>
<dbReference type="Proteomes" id="UP000253410">
    <property type="component" value="Unassembled WGS sequence"/>
</dbReference>
<evidence type="ECO:0000313" key="6">
    <source>
        <dbReference type="EMBL" id="RBL88492.1"/>
    </source>
</evidence>
<evidence type="ECO:0000256" key="1">
    <source>
        <dbReference type="ARBA" id="ARBA00004141"/>
    </source>
</evidence>
<evidence type="ECO:0000313" key="7">
    <source>
        <dbReference type="Proteomes" id="UP000253410"/>
    </source>
</evidence>